<name>A0AAV5JM08_9ROSI</name>
<dbReference type="InterPro" id="IPR036378">
    <property type="entry name" value="FAS1_dom_sf"/>
</dbReference>
<dbReference type="InterPro" id="IPR052806">
    <property type="entry name" value="Fasciclin-like_AGP"/>
</dbReference>
<gene>
    <name evidence="5" type="ORF">SLEP1_g22701</name>
</gene>
<keyword evidence="2" id="KW-0654">Proteoglycan</keyword>
<keyword evidence="3" id="KW-0472">Membrane</keyword>
<dbReference type="PROSITE" id="PS50213">
    <property type="entry name" value="FAS1"/>
    <property type="match status" value="1"/>
</dbReference>
<dbReference type="SMART" id="SM00554">
    <property type="entry name" value="FAS1"/>
    <property type="match status" value="2"/>
</dbReference>
<accession>A0AAV5JM08</accession>
<dbReference type="AlphaFoldDB" id="A0AAV5JM08"/>
<feature type="transmembrane region" description="Helical" evidence="3">
    <location>
        <begin position="12"/>
        <end position="30"/>
    </location>
</feature>
<evidence type="ECO:0000256" key="1">
    <source>
        <dbReference type="ARBA" id="ARBA00007843"/>
    </source>
</evidence>
<protein>
    <recommendedName>
        <fullName evidence="4">FAS1 domain-containing protein</fullName>
    </recommendedName>
</protein>
<keyword evidence="3" id="KW-0812">Transmembrane</keyword>
<evidence type="ECO:0000256" key="2">
    <source>
        <dbReference type="ARBA" id="ARBA00022974"/>
    </source>
</evidence>
<dbReference type="InterPro" id="IPR000782">
    <property type="entry name" value="FAS1_domain"/>
</dbReference>
<evidence type="ECO:0000313" key="6">
    <source>
        <dbReference type="Proteomes" id="UP001054252"/>
    </source>
</evidence>
<keyword evidence="6" id="KW-1185">Reference proteome</keyword>
<evidence type="ECO:0000259" key="4">
    <source>
        <dbReference type="PROSITE" id="PS50213"/>
    </source>
</evidence>
<proteinExistence type="inferred from homology"/>
<dbReference type="Pfam" id="PF02469">
    <property type="entry name" value="Fasciclin"/>
    <property type="match status" value="1"/>
</dbReference>
<dbReference type="Proteomes" id="UP001054252">
    <property type="component" value="Unassembled WGS sequence"/>
</dbReference>
<keyword evidence="2" id="KW-0325">Glycoprotein</keyword>
<keyword evidence="3" id="KW-1133">Transmembrane helix</keyword>
<organism evidence="5 6">
    <name type="scientific">Rubroshorea leprosula</name>
    <dbReference type="NCBI Taxonomy" id="152421"/>
    <lineage>
        <taxon>Eukaryota</taxon>
        <taxon>Viridiplantae</taxon>
        <taxon>Streptophyta</taxon>
        <taxon>Embryophyta</taxon>
        <taxon>Tracheophyta</taxon>
        <taxon>Spermatophyta</taxon>
        <taxon>Magnoliopsida</taxon>
        <taxon>eudicotyledons</taxon>
        <taxon>Gunneridae</taxon>
        <taxon>Pentapetalae</taxon>
        <taxon>rosids</taxon>
        <taxon>malvids</taxon>
        <taxon>Malvales</taxon>
        <taxon>Dipterocarpaceae</taxon>
        <taxon>Rubroshorea</taxon>
    </lineage>
</organism>
<comment type="similarity">
    <text evidence="1">Belongs to the fasciclin-like AGP family.</text>
</comment>
<sequence>MASCFGQWWQAPVYSTVAVLLAFLAISAAIRSLPRDHDDNDSFRTKPNVYTLALNASRALRKCGFNIFATVFQISPEIYPFTRNTTIFAIEDSAISNTSLPPALFKHLLHYHTSPVRLSMADLLNKTQESCLPTFLDRKNIAVTKVDSKNRLVEINHIPVTHPDILLEGPLSIHGVLGPFSSLDPPRDFLGWDYIHSPICDSNLKLIFDVNGTKNRIEWTQIIRLLSSHGFVSFAIGLHSALDGILEDGKNLSSVTIFSPLGFSFVAPSSPLLDRIVRFHILSQRFTYTELAALPGKASLRTLVPDQKLEIDGGINSTKGLTINGATIIAPDILSSKRFVVHGISQAFDVAVFPELSR</sequence>
<comment type="caution">
    <text evidence="5">The sequence shown here is derived from an EMBL/GenBank/DDBJ whole genome shotgun (WGS) entry which is preliminary data.</text>
</comment>
<dbReference type="SUPFAM" id="SSF82153">
    <property type="entry name" value="FAS1 domain"/>
    <property type="match status" value="2"/>
</dbReference>
<dbReference type="Gene3D" id="2.30.180.10">
    <property type="entry name" value="FAS1 domain"/>
    <property type="match status" value="2"/>
</dbReference>
<reference evidence="5 6" key="1">
    <citation type="journal article" date="2021" name="Commun. Biol.">
        <title>The genome of Shorea leprosula (Dipterocarpaceae) highlights the ecological relevance of drought in aseasonal tropical rainforests.</title>
        <authorList>
            <person name="Ng K.K.S."/>
            <person name="Kobayashi M.J."/>
            <person name="Fawcett J.A."/>
            <person name="Hatakeyama M."/>
            <person name="Paape T."/>
            <person name="Ng C.H."/>
            <person name="Ang C.C."/>
            <person name="Tnah L.H."/>
            <person name="Lee C.T."/>
            <person name="Nishiyama T."/>
            <person name="Sese J."/>
            <person name="O'Brien M.J."/>
            <person name="Copetti D."/>
            <person name="Mohd Noor M.I."/>
            <person name="Ong R.C."/>
            <person name="Putra M."/>
            <person name="Sireger I.Z."/>
            <person name="Indrioko S."/>
            <person name="Kosugi Y."/>
            <person name="Izuno A."/>
            <person name="Isagi Y."/>
            <person name="Lee S.L."/>
            <person name="Shimizu K.K."/>
        </authorList>
    </citation>
    <scope>NUCLEOTIDE SEQUENCE [LARGE SCALE GENOMIC DNA]</scope>
    <source>
        <strain evidence="5">214</strain>
    </source>
</reference>
<feature type="domain" description="FAS1" evidence="4">
    <location>
        <begin position="219"/>
        <end position="348"/>
    </location>
</feature>
<dbReference type="EMBL" id="BPVZ01000034">
    <property type="protein sequence ID" value="GKV11440.1"/>
    <property type="molecule type" value="Genomic_DNA"/>
</dbReference>
<evidence type="ECO:0000256" key="3">
    <source>
        <dbReference type="SAM" id="Phobius"/>
    </source>
</evidence>
<dbReference type="PANTHER" id="PTHR33985">
    <property type="entry name" value="OS02G0491300 PROTEIN-RELATED"/>
    <property type="match status" value="1"/>
</dbReference>
<dbReference type="PANTHER" id="PTHR33985:SF19">
    <property type="entry name" value="FASCICLIN-LIKE ARABINOGALACTAN PROTEIN 21"/>
    <property type="match status" value="1"/>
</dbReference>
<evidence type="ECO:0000313" key="5">
    <source>
        <dbReference type="EMBL" id="GKV11440.1"/>
    </source>
</evidence>